<feature type="compositionally biased region" description="Low complexity" evidence="1">
    <location>
        <begin position="57"/>
        <end position="75"/>
    </location>
</feature>
<evidence type="ECO:0000256" key="1">
    <source>
        <dbReference type="SAM" id="MobiDB-lite"/>
    </source>
</evidence>
<dbReference type="GeneID" id="87636620"/>
<protein>
    <submittedName>
        <fullName evidence="3">Uncharacterized protein</fullName>
    </submittedName>
</protein>
<feature type="compositionally biased region" description="Basic and acidic residues" evidence="1">
    <location>
        <begin position="279"/>
        <end position="289"/>
    </location>
</feature>
<feature type="region of interest" description="Disordered" evidence="1">
    <location>
        <begin position="57"/>
        <end position="83"/>
    </location>
</feature>
<feature type="region of interest" description="Disordered" evidence="1">
    <location>
        <begin position="167"/>
        <end position="188"/>
    </location>
</feature>
<geneLocation type="plasmid" evidence="3 4">
    <name>unnamed1</name>
</geneLocation>
<evidence type="ECO:0000313" key="4">
    <source>
        <dbReference type="Proteomes" id="UP000509345"/>
    </source>
</evidence>
<name>A0A7H8N0E1_STRMI</name>
<keyword evidence="5" id="KW-1185">Reference proteome</keyword>
<proteinExistence type="predicted"/>
<dbReference type="EMBL" id="CP054927">
    <property type="protein sequence ID" value="QKW47879.1"/>
    <property type="molecule type" value="Genomic_DNA"/>
</dbReference>
<feature type="region of interest" description="Disordered" evidence="1">
    <location>
        <begin position="231"/>
        <end position="309"/>
    </location>
</feature>
<feature type="compositionally biased region" description="Polar residues" evidence="1">
    <location>
        <begin position="231"/>
        <end position="243"/>
    </location>
</feature>
<dbReference type="AlphaFoldDB" id="A0A7H8N0E1"/>
<dbReference type="Proteomes" id="UP000509345">
    <property type="component" value="Plasmid unnamed1"/>
</dbReference>
<gene>
    <name evidence="2" type="ORF">ABR748_33285</name>
    <name evidence="3" type="ORF">HUT09_35725</name>
</gene>
<organism evidence="3 4">
    <name type="scientific">Streptomyces microflavus</name>
    <name type="common">Streptomyces lipmanii</name>
    <dbReference type="NCBI Taxonomy" id="1919"/>
    <lineage>
        <taxon>Bacteria</taxon>
        <taxon>Bacillati</taxon>
        <taxon>Actinomycetota</taxon>
        <taxon>Actinomycetes</taxon>
        <taxon>Kitasatosporales</taxon>
        <taxon>Streptomycetaceae</taxon>
        <taxon>Streptomyces</taxon>
    </lineage>
</organism>
<dbReference type="Proteomes" id="UP001456562">
    <property type="component" value="Unassembled WGS sequence"/>
</dbReference>
<evidence type="ECO:0000313" key="2">
    <source>
        <dbReference type="EMBL" id="MER0429038.1"/>
    </source>
</evidence>
<dbReference type="RefSeq" id="WP_176145752.1">
    <property type="nucleotide sequence ID" value="NZ_CP054927.1"/>
</dbReference>
<reference evidence="3 4" key="1">
    <citation type="submission" date="2020-06" db="EMBL/GenBank/DDBJ databases">
        <title>Genome mining for natural products.</title>
        <authorList>
            <person name="Zhang B."/>
            <person name="Shi J."/>
            <person name="Ge H."/>
        </authorList>
    </citation>
    <scope>NUCLEOTIDE SEQUENCE [LARGE SCALE GENOMIC DNA]</scope>
    <source>
        <strain evidence="3 4">NA06532</strain>
        <plasmid evidence="3 4">unnamed1</plasmid>
    </source>
</reference>
<dbReference type="EMBL" id="JBEJUE010000048">
    <property type="protein sequence ID" value="MER0429038.1"/>
    <property type="molecule type" value="Genomic_DNA"/>
</dbReference>
<accession>A0A7H8N0E1</accession>
<evidence type="ECO:0000313" key="3">
    <source>
        <dbReference type="EMBL" id="QKW47879.1"/>
    </source>
</evidence>
<keyword evidence="3" id="KW-0614">Plasmid</keyword>
<reference evidence="2 5" key="2">
    <citation type="submission" date="2024-01" db="EMBL/GenBank/DDBJ databases">
        <title>Metagenomic exploration of the rhizosphere soil microbial community and their significance in facilitating the development of wild simulated ginseng.</title>
        <authorList>
            <person name="Huang J."/>
        </authorList>
    </citation>
    <scope>NUCLEOTIDE SEQUENCE [LARGE SCALE GENOMIC DNA]</scope>
    <source>
        <strain evidence="2 5">WY141</strain>
    </source>
</reference>
<evidence type="ECO:0000313" key="5">
    <source>
        <dbReference type="Proteomes" id="UP001456562"/>
    </source>
</evidence>
<sequence length="309" mass="32943">MAFDAETGRLDVVPDLPAAGTQLRWSAPKLVAAANERVRGANVPALRVLAPAPVKASPTTAAAESAPQPTAPAAPMQGADPPEGYREAIAAHRATWNATRQHTSPEFPAAAERQLRERFREPEEHFADGRQALAELRAKAADEQQVRPRDASRARALQRLATEHAGLATLMPKRPRPGLPMPSKPGAVQRHLDDADVALRRHKGLAPLAGSPSLAQRAALLELGAVSLEQRPTSARAESTLPTHPNRGCGSAHLRLRGEHRRWSNWGKPGDGSSPLARRAQDADRDAVAKGRLTSARAEVSPASVMSCG</sequence>